<keyword evidence="8 11" id="KW-1133">Transmembrane helix</keyword>
<keyword evidence="3 11" id="KW-0633">Potassium transport</keyword>
<comment type="caution">
    <text evidence="12">The sequence shown here is derived from an EMBL/GenBank/DDBJ whole genome shotgun (WGS) entry which is preliminary data.</text>
</comment>
<keyword evidence="2 11" id="KW-1003">Cell membrane</keyword>
<dbReference type="EMBL" id="VZPB01000026">
    <property type="protein sequence ID" value="KAB0581195.1"/>
    <property type="molecule type" value="Genomic_DNA"/>
</dbReference>
<dbReference type="Proteomes" id="UP000430120">
    <property type="component" value="Unassembled WGS sequence"/>
</dbReference>
<gene>
    <name evidence="11 12" type="primary">kdpC</name>
    <name evidence="12" type="ORF">F7Q92_11940</name>
</gene>
<keyword evidence="4 11" id="KW-0812">Transmembrane</keyword>
<evidence type="ECO:0000256" key="7">
    <source>
        <dbReference type="ARBA" id="ARBA00022958"/>
    </source>
</evidence>
<dbReference type="GO" id="GO:0005886">
    <property type="term" value="C:plasma membrane"/>
    <property type="evidence" value="ECO:0007669"/>
    <property type="project" value="UniProtKB-SubCell"/>
</dbReference>
<evidence type="ECO:0000256" key="4">
    <source>
        <dbReference type="ARBA" id="ARBA00022692"/>
    </source>
</evidence>
<keyword evidence="1 11" id="KW-0813">Transport</keyword>
<feature type="transmembrane region" description="Helical" evidence="11">
    <location>
        <begin position="20"/>
        <end position="42"/>
    </location>
</feature>
<dbReference type="GO" id="GO:0005524">
    <property type="term" value="F:ATP binding"/>
    <property type="evidence" value="ECO:0007669"/>
    <property type="project" value="UniProtKB-UniRule"/>
</dbReference>
<evidence type="ECO:0000256" key="6">
    <source>
        <dbReference type="ARBA" id="ARBA00022840"/>
    </source>
</evidence>
<dbReference type="PIRSF" id="PIRSF001296">
    <property type="entry name" value="K_ATPase_KdpC"/>
    <property type="match status" value="1"/>
</dbReference>
<evidence type="ECO:0000256" key="8">
    <source>
        <dbReference type="ARBA" id="ARBA00022989"/>
    </source>
</evidence>
<dbReference type="RefSeq" id="WP_151124373.1">
    <property type="nucleotide sequence ID" value="NZ_CP088082.1"/>
</dbReference>
<evidence type="ECO:0000256" key="5">
    <source>
        <dbReference type="ARBA" id="ARBA00022741"/>
    </source>
</evidence>
<protein>
    <recommendedName>
        <fullName evidence="11">Potassium-transporting ATPase KdpC subunit</fullName>
    </recommendedName>
    <alternativeName>
        <fullName evidence="11">ATP phosphohydrolase [potassium-transporting] C chain</fullName>
    </alternativeName>
    <alternativeName>
        <fullName evidence="11">Potassium-binding and translocating subunit C</fullName>
    </alternativeName>
    <alternativeName>
        <fullName evidence="11">Potassium-translocating ATPase C chain</fullName>
    </alternativeName>
</protein>
<evidence type="ECO:0000256" key="2">
    <source>
        <dbReference type="ARBA" id="ARBA00022475"/>
    </source>
</evidence>
<proteinExistence type="inferred from homology"/>
<dbReference type="GO" id="GO:0008556">
    <property type="term" value="F:P-type potassium transmembrane transporter activity"/>
    <property type="evidence" value="ECO:0007669"/>
    <property type="project" value="InterPro"/>
</dbReference>
<keyword evidence="6 11" id="KW-0067">ATP-binding</keyword>
<keyword evidence="7 11" id="KW-0630">Potassium</keyword>
<evidence type="ECO:0000256" key="11">
    <source>
        <dbReference type="HAMAP-Rule" id="MF_00276"/>
    </source>
</evidence>
<comment type="subunit">
    <text evidence="11">The system is composed of three essential subunits: KdpA, KdpB and KdpC.</text>
</comment>
<dbReference type="PANTHER" id="PTHR30042:SF2">
    <property type="entry name" value="POTASSIUM-TRANSPORTING ATPASE KDPC SUBUNIT"/>
    <property type="match status" value="1"/>
</dbReference>
<evidence type="ECO:0000313" key="13">
    <source>
        <dbReference type="Proteomes" id="UP000430120"/>
    </source>
</evidence>
<dbReference type="AlphaFoldDB" id="A0A643FAM8"/>
<evidence type="ECO:0000256" key="10">
    <source>
        <dbReference type="ARBA" id="ARBA00023136"/>
    </source>
</evidence>
<accession>A0A643FAM8</accession>
<organism evidence="12 13">
    <name type="scientific">Ideonella dechloratans</name>
    <dbReference type="NCBI Taxonomy" id="36863"/>
    <lineage>
        <taxon>Bacteria</taxon>
        <taxon>Pseudomonadati</taxon>
        <taxon>Pseudomonadota</taxon>
        <taxon>Betaproteobacteria</taxon>
        <taxon>Burkholderiales</taxon>
        <taxon>Sphaerotilaceae</taxon>
        <taxon>Ideonella</taxon>
    </lineage>
</organism>
<keyword evidence="10 11" id="KW-0472">Membrane</keyword>
<dbReference type="InterPro" id="IPR003820">
    <property type="entry name" value="KdpC"/>
</dbReference>
<name>A0A643FAM8_IDEDE</name>
<sequence>MDTLASSPRAAATTAPAEGLWRPALVLFAALSLITGLAYPLAVTGVAQATLAEPANGSLVWRDGRAVGSSLIGQPFSDPAHFWGRPSATTPMPDNAANSGGSNLGPSNPALVAAVKDRIQALHAADPGQTAPVPIDLVTTSASGLDPHISLAAAQYQLPRIARLRGVPVAALQDLVARHTEGILLGFLGEPRVNVLLLNLDLDARYPTTSPASAAPARPLT</sequence>
<evidence type="ECO:0000256" key="3">
    <source>
        <dbReference type="ARBA" id="ARBA00022538"/>
    </source>
</evidence>
<dbReference type="NCBIfam" id="NF001454">
    <property type="entry name" value="PRK00315.1"/>
    <property type="match status" value="1"/>
</dbReference>
<comment type="similarity">
    <text evidence="11">Belongs to the KdpC family.</text>
</comment>
<evidence type="ECO:0000313" key="12">
    <source>
        <dbReference type="EMBL" id="KAB0581195.1"/>
    </source>
</evidence>
<dbReference type="Pfam" id="PF02669">
    <property type="entry name" value="KdpC"/>
    <property type="match status" value="1"/>
</dbReference>
<evidence type="ECO:0000256" key="9">
    <source>
        <dbReference type="ARBA" id="ARBA00023065"/>
    </source>
</evidence>
<comment type="function">
    <text evidence="11">Part of the high-affinity ATP-driven potassium transport (or Kdp) system, which catalyzes the hydrolysis of ATP coupled with the electrogenic transport of potassium into the cytoplasm. This subunit acts as a catalytic chaperone that increases the ATP-binding affinity of the ATP-hydrolyzing subunit KdpB by the formation of a transient KdpB/KdpC/ATP ternary complex.</text>
</comment>
<keyword evidence="9 11" id="KW-0406">Ion transport</keyword>
<dbReference type="OrthoDB" id="9788285at2"/>
<dbReference type="NCBIfam" id="TIGR00681">
    <property type="entry name" value="kdpC"/>
    <property type="match status" value="1"/>
</dbReference>
<keyword evidence="13" id="KW-1185">Reference proteome</keyword>
<dbReference type="PANTHER" id="PTHR30042">
    <property type="entry name" value="POTASSIUM-TRANSPORTING ATPASE C CHAIN"/>
    <property type="match status" value="1"/>
</dbReference>
<evidence type="ECO:0000256" key="1">
    <source>
        <dbReference type="ARBA" id="ARBA00022448"/>
    </source>
</evidence>
<comment type="subcellular location">
    <subcellularLocation>
        <location evidence="11">Cell membrane</location>
        <topology evidence="11">Single-pass membrane protein</topology>
    </subcellularLocation>
</comment>
<dbReference type="HAMAP" id="MF_00276">
    <property type="entry name" value="KdpC"/>
    <property type="match status" value="1"/>
</dbReference>
<keyword evidence="5 11" id="KW-0547">Nucleotide-binding</keyword>
<reference evidence="12 13" key="1">
    <citation type="submission" date="2019-09" db="EMBL/GenBank/DDBJ databases">
        <title>Draft genome sequences of 48 bacterial type strains from the CCUG.</title>
        <authorList>
            <person name="Tunovic T."/>
            <person name="Pineiro-Iglesias B."/>
            <person name="Unosson C."/>
            <person name="Inganas E."/>
            <person name="Ohlen M."/>
            <person name="Cardew S."/>
            <person name="Jensie-Markopoulos S."/>
            <person name="Salva-Serra F."/>
            <person name="Jaen-Luchoro D."/>
            <person name="Karlsson R."/>
            <person name="Svensson-Stadler L."/>
            <person name="Chun J."/>
            <person name="Moore E."/>
        </authorList>
    </citation>
    <scope>NUCLEOTIDE SEQUENCE [LARGE SCALE GENOMIC DNA]</scope>
    <source>
        <strain evidence="12 13">CCUG 30977</strain>
    </source>
</reference>